<evidence type="ECO:0000313" key="9">
    <source>
        <dbReference type="EMBL" id="ADV44055.1"/>
    </source>
</evidence>
<dbReference type="GO" id="GO:0022857">
    <property type="term" value="F:transmembrane transporter activity"/>
    <property type="evidence" value="ECO:0007669"/>
    <property type="project" value="TreeGrafter"/>
</dbReference>
<evidence type="ECO:0000256" key="1">
    <source>
        <dbReference type="ARBA" id="ARBA00004651"/>
    </source>
</evidence>
<dbReference type="STRING" id="693979.Bache_2084"/>
<accession>E6SRF2</accession>
<dbReference type="Pfam" id="PF02687">
    <property type="entry name" value="FtsX"/>
    <property type="match status" value="1"/>
</dbReference>
<feature type="transmembrane region" description="Helical" evidence="7">
    <location>
        <begin position="12"/>
        <end position="31"/>
    </location>
</feature>
<evidence type="ECO:0000256" key="4">
    <source>
        <dbReference type="ARBA" id="ARBA00022989"/>
    </source>
</evidence>
<comment type="subcellular location">
    <subcellularLocation>
        <location evidence="1">Cell membrane</location>
        <topology evidence="1">Multi-pass membrane protein</topology>
    </subcellularLocation>
</comment>
<feature type="transmembrane region" description="Helical" evidence="7">
    <location>
        <begin position="382"/>
        <end position="403"/>
    </location>
</feature>
<dbReference type="PANTHER" id="PTHR30572">
    <property type="entry name" value="MEMBRANE COMPONENT OF TRANSPORTER-RELATED"/>
    <property type="match status" value="1"/>
</dbReference>
<evidence type="ECO:0000256" key="5">
    <source>
        <dbReference type="ARBA" id="ARBA00023136"/>
    </source>
</evidence>
<dbReference type="Proteomes" id="UP000008630">
    <property type="component" value="Chromosome"/>
</dbReference>
<keyword evidence="5 7" id="KW-0472">Membrane</keyword>
<evidence type="ECO:0000259" key="8">
    <source>
        <dbReference type="Pfam" id="PF02687"/>
    </source>
</evidence>
<dbReference type="HOGENOM" id="CLU_054551_0_0_10"/>
<reference key="1">
    <citation type="submission" date="2010-11" db="EMBL/GenBank/DDBJ databases">
        <title>The complete genome of Bacteroides helcogenes P 36-108.</title>
        <authorList>
            <consortium name="US DOE Joint Genome Institute (JGI-PGF)"/>
            <person name="Lucas S."/>
            <person name="Copeland A."/>
            <person name="Lapidus A."/>
            <person name="Bruce D."/>
            <person name="Goodwin L."/>
            <person name="Pitluck S."/>
            <person name="Kyrpides N."/>
            <person name="Mavromatis K."/>
            <person name="Ivanova N."/>
            <person name="Zeytun A."/>
            <person name="Brettin T."/>
            <person name="Detter J.C."/>
            <person name="Tapia R."/>
            <person name="Han C."/>
            <person name="Land M."/>
            <person name="Hauser L."/>
            <person name="Markowitz V."/>
            <person name="Cheng J.-F."/>
            <person name="Hugenholtz P."/>
            <person name="Woyke T."/>
            <person name="Wu D."/>
            <person name="Gronow S."/>
            <person name="Wellnitz S."/>
            <person name="Brambilla E."/>
            <person name="Klenk H.-P."/>
            <person name="Eisen J.A."/>
        </authorList>
    </citation>
    <scope>NUCLEOTIDE SEQUENCE</scope>
    <source>
        <strain>P 36-108</strain>
    </source>
</reference>
<feature type="domain" description="ABC3 transporter permease C-terminal" evidence="8">
    <location>
        <begin position="298"/>
        <end position="413"/>
    </location>
</feature>
<evidence type="ECO:0000256" key="6">
    <source>
        <dbReference type="ARBA" id="ARBA00038076"/>
    </source>
</evidence>
<sequence>MMLRQIRNEWHSNFFLFMELMLVFVILWYIVDWTLVTLHVYRAPMGFDTEHCYDIAVSRLSPKSALYNPALTSDDDMEQLVEIAGRLRHRPGIEAVALSQNCYPYNEGSNGVEVGIDTVSVSVRHLWVEPDFFRLFRYGASDETGYTRMAAALREGKLVVSSNLMKEGHPELGLNDAASLLGREVKLLSFDNEPRTIGAVGMPVRRSHFNTISQWGGPYAATYLDLARLKEYGNPRYITLNVRVSPDADHGFADKLMADADRLYQTGNLYLLNVTSLNEHREAYELEDMNEMKTQLCVLGFLLMNIFLGVIGTFWFRTQQRRGEVALHMALGSSRKAVFSRLMAEGMLLLTFSSIPAIVIAFNVGVAELLDVSKINFTALRFLLAVAVTWLLMAMMIAVGICYPARRAMKIHPAEALHEE</sequence>
<evidence type="ECO:0000313" key="10">
    <source>
        <dbReference type="Proteomes" id="UP000008630"/>
    </source>
</evidence>
<organism evidence="9 10">
    <name type="scientific">Bacteroides helcogenes (strain ATCC 35417 / DSM 20613 / JCM 6297 / CCUG 15421 / P 36-108)</name>
    <dbReference type="NCBI Taxonomy" id="693979"/>
    <lineage>
        <taxon>Bacteria</taxon>
        <taxon>Pseudomonadati</taxon>
        <taxon>Bacteroidota</taxon>
        <taxon>Bacteroidia</taxon>
        <taxon>Bacteroidales</taxon>
        <taxon>Bacteroidaceae</taxon>
        <taxon>Bacteroides</taxon>
    </lineage>
</organism>
<feature type="transmembrane region" description="Helical" evidence="7">
    <location>
        <begin position="298"/>
        <end position="317"/>
    </location>
</feature>
<keyword evidence="10" id="KW-1185">Reference proteome</keyword>
<evidence type="ECO:0000256" key="7">
    <source>
        <dbReference type="SAM" id="Phobius"/>
    </source>
</evidence>
<name>E6SRF2_BACT6</name>
<dbReference type="PANTHER" id="PTHR30572:SF4">
    <property type="entry name" value="ABC TRANSPORTER PERMEASE YTRF"/>
    <property type="match status" value="1"/>
</dbReference>
<keyword evidence="4 7" id="KW-1133">Transmembrane helix</keyword>
<dbReference type="AlphaFoldDB" id="E6SRF2"/>
<evidence type="ECO:0000256" key="2">
    <source>
        <dbReference type="ARBA" id="ARBA00022475"/>
    </source>
</evidence>
<keyword evidence="3 7" id="KW-0812">Transmembrane</keyword>
<gene>
    <name evidence="9" type="ordered locus">Bache_2084</name>
</gene>
<dbReference type="GO" id="GO:0005886">
    <property type="term" value="C:plasma membrane"/>
    <property type="evidence" value="ECO:0007669"/>
    <property type="project" value="UniProtKB-SubCell"/>
</dbReference>
<keyword evidence="2" id="KW-1003">Cell membrane</keyword>
<reference evidence="9 10" key="2">
    <citation type="journal article" date="2011" name="Stand. Genomic Sci.">
        <title>Complete genome sequence of Bacteroides helcogenes type strain (P 36-108).</title>
        <authorList>
            <person name="Pati A."/>
            <person name="Gronow S."/>
            <person name="Zeytun A."/>
            <person name="Lapidus A."/>
            <person name="Nolan M."/>
            <person name="Hammon N."/>
            <person name="Deshpande S."/>
            <person name="Cheng J.F."/>
            <person name="Tapia R."/>
            <person name="Han C."/>
            <person name="Goodwin L."/>
            <person name="Pitluck S."/>
            <person name="Liolios K."/>
            <person name="Pagani I."/>
            <person name="Ivanova N."/>
            <person name="Mavromatis K."/>
            <person name="Chen A."/>
            <person name="Palaniappan K."/>
            <person name="Land M."/>
            <person name="Hauser L."/>
            <person name="Chang Y.J."/>
            <person name="Jeffries C.D."/>
            <person name="Detter J.C."/>
            <person name="Brambilla E."/>
            <person name="Rohde M."/>
            <person name="Goker M."/>
            <person name="Woyke T."/>
            <person name="Bristow J."/>
            <person name="Eisen J.A."/>
            <person name="Markowitz V."/>
            <person name="Hugenholtz P."/>
            <person name="Kyrpides N.C."/>
            <person name="Klenk H.P."/>
            <person name="Lucas S."/>
        </authorList>
    </citation>
    <scope>NUCLEOTIDE SEQUENCE [LARGE SCALE GENOMIC DNA]</scope>
    <source>
        <strain evidence="10">ATCC 35417 / DSM 20613 / JCM 6297 / CCUG 15421 / P 36-108</strain>
    </source>
</reference>
<comment type="similarity">
    <text evidence="6">Belongs to the ABC-4 integral membrane protein family.</text>
</comment>
<proteinExistence type="inferred from homology"/>
<feature type="transmembrane region" description="Helical" evidence="7">
    <location>
        <begin position="338"/>
        <end position="362"/>
    </location>
</feature>
<dbReference type="InterPro" id="IPR050250">
    <property type="entry name" value="Macrolide_Exporter_MacB"/>
</dbReference>
<dbReference type="InterPro" id="IPR003838">
    <property type="entry name" value="ABC3_permease_C"/>
</dbReference>
<evidence type="ECO:0000256" key="3">
    <source>
        <dbReference type="ARBA" id="ARBA00022692"/>
    </source>
</evidence>
<dbReference type="eggNOG" id="COG0577">
    <property type="taxonomic scope" value="Bacteria"/>
</dbReference>
<dbReference type="KEGG" id="bhl:Bache_2084"/>
<dbReference type="EMBL" id="CP002352">
    <property type="protein sequence ID" value="ADV44055.1"/>
    <property type="molecule type" value="Genomic_DNA"/>
</dbReference>
<protein>
    <recommendedName>
        <fullName evidence="8">ABC3 transporter permease C-terminal domain-containing protein</fullName>
    </recommendedName>
</protein>